<dbReference type="HOGENOM" id="CLU_2010092_0_0_2"/>
<protein>
    <submittedName>
        <fullName evidence="1">Uncharacterized protein</fullName>
    </submittedName>
</protein>
<accession>A0A0E3LNS9</accession>
<dbReference type="EMBL" id="CP009528">
    <property type="protein sequence ID" value="AKB55301.1"/>
    <property type="molecule type" value="Genomic_DNA"/>
</dbReference>
<keyword evidence="2" id="KW-1185">Reference proteome</keyword>
<sequence>MSMNTDFNTSRDTQTGQEPITLKLIHIFEEAEILDKLKEKGREFVELINRINSCNDHNELKCMLIRERGSIKKKTDDIETSLIKQFSPLTNKHIQKLDERKIEELKGKCFFLVIPNNKNQSQN</sequence>
<dbReference type="KEGG" id="mby:MSBRM_2303"/>
<dbReference type="AlphaFoldDB" id="A0A0E3LNS9"/>
<gene>
    <name evidence="1" type="ORF">MSBRM_2303</name>
</gene>
<evidence type="ECO:0000313" key="1">
    <source>
        <dbReference type="EMBL" id="AKB55301.1"/>
    </source>
</evidence>
<name>A0A0E3LNS9_METBA</name>
<organism evidence="1 2">
    <name type="scientific">Methanosarcina barkeri MS</name>
    <dbReference type="NCBI Taxonomy" id="1434108"/>
    <lineage>
        <taxon>Archaea</taxon>
        <taxon>Methanobacteriati</taxon>
        <taxon>Methanobacteriota</taxon>
        <taxon>Stenosarchaea group</taxon>
        <taxon>Methanomicrobia</taxon>
        <taxon>Methanosarcinales</taxon>
        <taxon>Methanosarcinaceae</taxon>
        <taxon>Methanosarcina</taxon>
    </lineage>
</organism>
<dbReference type="PATRIC" id="fig|1434108.4.peg.2948"/>
<evidence type="ECO:0000313" key="2">
    <source>
        <dbReference type="Proteomes" id="UP000033033"/>
    </source>
</evidence>
<proteinExistence type="predicted"/>
<reference evidence="1 2" key="1">
    <citation type="submission" date="2014-07" db="EMBL/GenBank/DDBJ databases">
        <title>Methanogenic archaea and the global carbon cycle.</title>
        <authorList>
            <person name="Henriksen J.R."/>
            <person name="Luke J."/>
            <person name="Reinhart S."/>
            <person name="Benedict M.N."/>
            <person name="Youngblut N.D."/>
            <person name="Metcalf M.E."/>
            <person name="Whitaker R.J."/>
            <person name="Metcalf W.W."/>
        </authorList>
    </citation>
    <scope>NUCLEOTIDE SEQUENCE [LARGE SCALE GENOMIC DNA]</scope>
    <source>
        <strain evidence="1 2">MS</strain>
    </source>
</reference>
<dbReference type="Proteomes" id="UP000033033">
    <property type="component" value="Chromosome"/>
</dbReference>
<dbReference type="STRING" id="1434108.MSBRM_2303"/>